<reference evidence="2 3" key="1">
    <citation type="submission" date="2016-04" db="EMBL/GenBank/DDBJ databases">
        <title>The genome of Intoshia linei affirms orthonectids as highly simplified spiralians.</title>
        <authorList>
            <person name="Mikhailov K.V."/>
            <person name="Slusarev G.S."/>
            <person name="Nikitin M.A."/>
            <person name="Logacheva M.D."/>
            <person name="Penin A."/>
            <person name="Aleoshin V."/>
            <person name="Panchin Y.V."/>
        </authorList>
    </citation>
    <scope>NUCLEOTIDE SEQUENCE [LARGE SCALE GENOMIC DNA]</scope>
    <source>
        <strain evidence="2">Intl2013</strain>
        <tissue evidence="2">Whole animal</tissue>
    </source>
</reference>
<feature type="transmembrane region" description="Helical" evidence="1">
    <location>
        <begin position="79"/>
        <end position="99"/>
    </location>
</feature>
<feature type="transmembrane region" description="Helical" evidence="1">
    <location>
        <begin position="150"/>
        <end position="172"/>
    </location>
</feature>
<gene>
    <name evidence="2" type="ORF">A3Q56_05132</name>
</gene>
<keyword evidence="3" id="KW-1185">Reference proteome</keyword>
<comment type="caution">
    <text evidence="2">The sequence shown here is derived from an EMBL/GenBank/DDBJ whole genome shotgun (WGS) entry which is preliminary data.</text>
</comment>
<name>A0A177AZ42_9BILA</name>
<dbReference type="Proteomes" id="UP000078046">
    <property type="component" value="Unassembled WGS sequence"/>
</dbReference>
<dbReference type="AlphaFoldDB" id="A0A177AZ42"/>
<dbReference type="EMBL" id="LWCA01000740">
    <property type="protein sequence ID" value="OAF67130.1"/>
    <property type="molecule type" value="Genomic_DNA"/>
</dbReference>
<proteinExistence type="predicted"/>
<protein>
    <submittedName>
        <fullName evidence="2">Uncharacterized protein</fullName>
    </submittedName>
</protein>
<evidence type="ECO:0000256" key="1">
    <source>
        <dbReference type="SAM" id="Phobius"/>
    </source>
</evidence>
<keyword evidence="1" id="KW-0812">Transmembrane</keyword>
<feature type="transmembrane region" description="Helical" evidence="1">
    <location>
        <begin position="6"/>
        <end position="24"/>
    </location>
</feature>
<evidence type="ECO:0000313" key="2">
    <source>
        <dbReference type="EMBL" id="OAF67130.1"/>
    </source>
</evidence>
<keyword evidence="1" id="KW-0472">Membrane</keyword>
<evidence type="ECO:0000313" key="3">
    <source>
        <dbReference type="Proteomes" id="UP000078046"/>
    </source>
</evidence>
<accession>A0A177AZ42</accession>
<keyword evidence="1" id="KW-1133">Transmembrane helix</keyword>
<feature type="transmembrane region" description="Helical" evidence="1">
    <location>
        <begin position="36"/>
        <end position="59"/>
    </location>
</feature>
<organism evidence="2 3">
    <name type="scientific">Intoshia linei</name>
    <dbReference type="NCBI Taxonomy" id="1819745"/>
    <lineage>
        <taxon>Eukaryota</taxon>
        <taxon>Metazoa</taxon>
        <taxon>Spiralia</taxon>
        <taxon>Lophotrochozoa</taxon>
        <taxon>Mesozoa</taxon>
        <taxon>Orthonectida</taxon>
        <taxon>Rhopaluridae</taxon>
        <taxon>Intoshia</taxon>
    </lineage>
</organism>
<sequence length="196" mass="22428">MVLSACMVGPFMLTAIVAHSYGLLKIISSNYRVRRVYSNFVPFILVLLNVVNMLVFVMIMNYVNITKTMKSGILIECGFTQTIVGLCVCIPYLNLLYLFRLRVRNRIEILDPDYLYETSSICTTKSQFSRNLSILDSFKVEVKDKSKIPFFVKATVLLICLVLIFIVTKIYLSIYHINAIHTGNFNMDGLKIIQND</sequence>